<feature type="transmembrane region" description="Helical" evidence="1">
    <location>
        <begin position="6"/>
        <end position="25"/>
    </location>
</feature>
<accession>A0A6J6D3Y9</accession>
<keyword evidence="1" id="KW-0472">Membrane</keyword>
<gene>
    <name evidence="2" type="ORF">UFOPK1493_01557</name>
</gene>
<keyword evidence="1" id="KW-1133">Transmembrane helix</keyword>
<keyword evidence="1" id="KW-0812">Transmembrane</keyword>
<protein>
    <submittedName>
        <fullName evidence="2">Unannotated protein</fullName>
    </submittedName>
</protein>
<dbReference type="Gene3D" id="1.20.120.1630">
    <property type="match status" value="1"/>
</dbReference>
<dbReference type="Pfam" id="PF06966">
    <property type="entry name" value="DUF1295"/>
    <property type="match status" value="1"/>
</dbReference>
<feature type="transmembrane region" description="Helical" evidence="1">
    <location>
        <begin position="104"/>
        <end position="126"/>
    </location>
</feature>
<organism evidence="2">
    <name type="scientific">freshwater metagenome</name>
    <dbReference type="NCBI Taxonomy" id="449393"/>
    <lineage>
        <taxon>unclassified sequences</taxon>
        <taxon>metagenomes</taxon>
        <taxon>ecological metagenomes</taxon>
    </lineage>
</organism>
<dbReference type="EMBL" id="CAEZSR010000048">
    <property type="protein sequence ID" value="CAB4558076.1"/>
    <property type="molecule type" value="Genomic_DNA"/>
</dbReference>
<evidence type="ECO:0000313" key="2">
    <source>
        <dbReference type="EMBL" id="CAB4558076.1"/>
    </source>
</evidence>
<dbReference type="PANTHER" id="PTHR32251:SF17">
    <property type="entry name" value="STEROID 5-ALPHA REDUCTASE C-TERMINAL DOMAIN-CONTAINING PROTEIN"/>
    <property type="match status" value="1"/>
</dbReference>
<dbReference type="AlphaFoldDB" id="A0A6J6D3Y9"/>
<dbReference type="GO" id="GO:0016020">
    <property type="term" value="C:membrane"/>
    <property type="evidence" value="ECO:0007669"/>
    <property type="project" value="TreeGrafter"/>
</dbReference>
<dbReference type="PROSITE" id="PS50244">
    <property type="entry name" value="S5A_REDUCTASE"/>
    <property type="match status" value="1"/>
</dbReference>
<name>A0A6J6D3Y9_9ZZZZ</name>
<dbReference type="PANTHER" id="PTHR32251">
    <property type="entry name" value="3-OXO-5-ALPHA-STEROID 4-DEHYDROGENASE"/>
    <property type="match status" value="1"/>
</dbReference>
<proteinExistence type="predicted"/>
<feature type="transmembrane region" description="Helical" evidence="1">
    <location>
        <begin position="63"/>
        <end position="83"/>
    </location>
</feature>
<feature type="transmembrane region" description="Helical" evidence="1">
    <location>
        <begin position="138"/>
        <end position="159"/>
    </location>
</feature>
<feature type="transmembrane region" description="Helical" evidence="1">
    <location>
        <begin position="32"/>
        <end position="51"/>
    </location>
</feature>
<reference evidence="2" key="1">
    <citation type="submission" date="2020-05" db="EMBL/GenBank/DDBJ databases">
        <authorList>
            <person name="Chiriac C."/>
            <person name="Salcher M."/>
            <person name="Ghai R."/>
            <person name="Kavagutti S V."/>
        </authorList>
    </citation>
    <scope>NUCLEOTIDE SEQUENCE</scope>
</reference>
<dbReference type="InterPro" id="IPR010721">
    <property type="entry name" value="UstE-like"/>
</dbReference>
<sequence>MSPTATALVAAAVTIVVLMLVTWSISVAIRNASIVDIVWGLGFVLVAWAVRLTADGDLDAARGWLLVGMTTLWGLRLAGYLAWRNLGHGEDYRYRAMRKHHGPKFPLISLYTVFGLQGVLMWVVSLPVQLGQTDDTPGIGVLAIIGLVVYAVGLFFEVVGDAQLARFKADPASAGKVMDRGLWKYTRHPNYFGDACVWWGIGLVAAETGVGAIGLVGSLLMTVLLRRVSGVTFLEKTIVKRREGYREYIERTSPFLPRPPRKV</sequence>
<evidence type="ECO:0000256" key="1">
    <source>
        <dbReference type="SAM" id="Phobius"/>
    </source>
</evidence>